<dbReference type="InterPro" id="IPR057370">
    <property type="entry name" value="ELLD"/>
</dbReference>
<feature type="domain" description="Endolysin-like" evidence="1">
    <location>
        <begin position="8"/>
        <end position="169"/>
    </location>
</feature>
<dbReference type="Gene3D" id="2.30.30.40">
    <property type="entry name" value="SH3 Domains"/>
    <property type="match status" value="1"/>
</dbReference>
<evidence type="ECO:0000313" key="2">
    <source>
        <dbReference type="EMBL" id="DAF92329.1"/>
    </source>
</evidence>
<sequence>MATLCGWASIDERGKATGGKKGDQTGKEVKVGKWYDFGQTVVLRFKDRTKAHKAATAMKQLCANDNVGYCQGHRTSLYDELAKVSWRPTELKTPCETDCSAMMPPVLKCAGISVSKNIYTGNMVDAIMATGQFTKLTDKKYTTTGDNLMEGDISVKAGKHTIMAVEDGCNVKSTSSTKAATSNPTAPYGTPKTAAFTGVVNTGVLNVRTEPDVNASKLKSYPQIKKGTVVGVCGSAIAPDSALWYYIYIDGAKGRKYGYVCAKYISMK</sequence>
<name>A0A8S5UCX6_9CAUD</name>
<dbReference type="EMBL" id="BK016064">
    <property type="protein sequence ID" value="DAF92329.1"/>
    <property type="molecule type" value="Genomic_DNA"/>
</dbReference>
<evidence type="ECO:0000259" key="1">
    <source>
        <dbReference type="Pfam" id="PF25309"/>
    </source>
</evidence>
<protein>
    <recommendedName>
        <fullName evidence="1">Endolysin-like domain-containing protein</fullName>
    </recommendedName>
</protein>
<dbReference type="Pfam" id="PF25309">
    <property type="entry name" value="ELLD"/>
    <property type="match status" value="1"/>
</dbReference>
<organism evidence="2">
    <name type="scientific">Myoviridae sp. ctBvM24</name>
    <dbReference type="NCBI Taxonomy" id="2825050"/>
    <lineage>
        <taxon>Viruses</taxon>
        <taxon>Duplodnaviria</taxon>
        <taxon>Heunggongvirae</taxon>
        <taxon>Uroviricota</taxon>
        <taxon>Caudoviricetes</taxon>
    </lineage>
</organism>
<proteinExistence type="predicted"/>
<reference evidence="2" key="1">
    <citation type="journal article" date="2021" name="Proc. Natl. Acad. Sci. U.S.A.">
        <title>A Catalog of Tens of Thousands of Viruses from Human Metagenomes Reveals Hidden Associations with Chronic Diseases.</title>
        <authorList>
            <person name="Tisza M.J."/>
            <person name="Buck C.B."/>
        </authorList>
    </citation>
    <scope>NUCLEOTIDE SEQUENCE</scope>
    <source>
        <strain evidence="2">CtBvM24</strain>
    </source>
</reference>
<accession>A0A8S5UCX6</accession>